<proteinExistence type="predicted"/>
<keyword evidence="2" id="KW-1185">Reference proteome</keyword>
<reference evidence="1 2" key="1">
    <citation type="submission" date="2019-03" db="EMBL/GenBank/DDBJ databases">
        <title>Genomic Encyclopedia of Type Strains, Phase IV (KMG-IV): sequencing the most valuable type-strain genomes for metagenomic binning, comparative biology and taxonomic classification.</title>
        <authorList>
            <person name="Goeker M."/>
        </authorList>
    </citation>
    <scope>NUCLEOTIDE SEQUENCE [LARGE SCALE GENOMIC DNA]</scope>
    <source>
        <strain evidence="1 2">DSM 100556</strain>
    </source>
</reference>
<organism evidence="1 2">
    <name type="scientific">Kineothrix alysoides</name>
    <dbReference type="NCBI Taxonomy" id="1469948"/>
    <lineage>
        <taxon>Bacteria</taxon>
        <taxon>Bacillati</taxon>
        <taxon>Bacillota</taxon>
        <taxon>Clostridia</taxon>
        <taxon>Lachnospirales</taxon>
        <taxon>Lachnospiraceae</taxon>
        <taxon>Kineothrix</taxon>
    </lineage>
</organism>
<name>A0A4R1QUM3_9FIRM</name>
<evidence type="ECO:0000313" key="1">
    <source>
        <dbReference type="EMBL" id="TCL54634.1"/>
    </source>
</evidence>
<dbReference type="EMBL" id="SLUO01000019">
    <property type="protein sequence ID" value="TCL54634.1"/>
    <property type="molecule type" value="Genomic_DNA"/>
</dbReference>
<dbReference type="Proteomes" id="UP000295718">
    <property type="component" value="Unassembled WGS sequence"/>
</dbReference>
<evidence type="ECO:0008006" key="3">
    <source>
        <dbReference type="Google" id="ProtNLM"/>
    </source>
</evidence>
<protein>
    <recommendedName>
        <fullName evidence="3">Peptidase C39-like domain-containing protein</fullName>
    </recommendedName>
</protein>
<dbReference type="RefSeq" id="WP_132038564.1">
    <property type="nucleotide sequence ID" value="NZ_JPNB01000002.1"/>
</dbReference>
<evidence type="ECO:0000313" key="2">
    <source>
        <dbReference type="Proteomes" id="UP000295718"/>
    </source>
</evidence>
<comment type="caution">
    <text evidence="1">The sequence shown here is derived from an EMBL/GenBank/DDBJ whole genome shotgun (WGS) entry which is preliminary data.</text>
</comment>
<sequence length="282" mass="31318">MIKLKSEMKFKVKFKNMFKNIAEFMRAFIPQRIKNKTVLKIYEFLRSKSSIPPKRIRANAKANRTALCSKECHILKPDSYIENQHEWNDVKFGSWKKHNMRYSGCEIIATYNALLALGEKVSGRTIVNLISHYEADGAALNGDFGVSPTAIFDYFENKGYGTAIIYSKDEAVVNRLGESSDTVIATVYNDKMDIMKAVHTVCITKDTDNKYLIHNAYAKDGQGVFVRKGRGGKDEGFDTLQEAAVNVAAGSALICAVGISRSDSGIDVRGARGEKSHSLPAV</sequence>
<accession>A0A4R1QUM3</accession>
<dbReference type="OrthoDB" id="2003288at2"/>
<dbReference type="AlphaFoldDB" id="A0A4R1QUM3"/>
<gene>
    <name evidence="1" type="ORF">EDD76_11957</name>
</gene>
<dbReference type="STRING" id="1469948.GCA_000732725_03330"/>